<gene>
    <name evidence="2" type="ORF">CHRIB12_LOCUS3783</name>
</gene>
<accession>A0A915YVC1</accession>
<organism evidence="2 3">
    <name type="scientific">Rhizophagus irregularis</name>
    <dbReference type="NCBI Taxonomy" id="588596"/>
    <lineage>
        <taxon>Eukaryota</taxon>
        <taxon>Fungi</taxon>
        <taxon>Fungi incertae sedis</taxon>
        <taxon>Mucoromycota</taxon>
        <taxon>Glomeromycotina</taxon>
        <taxon>Glomeromycetes</taxon>
        <taxon>Glomerales</taxon>
        <taxon>Glomeraceae</taxon>
        <taxon>Rhizophagus</taxon>
    </lineage>
</organism>
<feature type="compositionally biased region" description="Basic and acidic residues" evidence="1">
    <location>
        <begin position="160"/>
        <end position="171"/>
    </location>
</feature>
<name>A0A915YVC1_9GLOM</name>
<proteinExistence type="predicted"/>
<dbReference type="EMBL" id="CAGKOT010000005">
    <property type="protein sequence ID" value="CAB5342639.1"/>
    <property type="molecule type" value="Genomic_DNA"/>
</dbReference>
<dbReference type="Proteomes" id="UP000684084">
    <property type="component" value="Unassembled WGS sequence"/>
</dbReference>
<protein>
    <submittedName>
        <fullName evidence="2">Uncharacterized protein</fullName>
    </submittedName>
</protein>
<dbReference type="AlphaFoldDB" id="A0A915YVC1"/>
<comment type="caution">
    <text evidence="2">The sequence shown here is derived from an EMBL/GenBank/DDBJ whole genome shotgun (WGS) entry which is preliminary data.</text>
</comment>
<sequence length="182" mass="21334">MSIPIKKNPKTVNFLFTKVDECLQKFLTPTMLKMHQDEMNQSVYYIANLVDLESIEILDEENVTLLHDDIDTPQTTLKQMIKFVEFQNIKEICAYKKALKKALQTDFNSQNLINLLEEFAENDNIDEQSESDEYEDDINDKENVNPTLLKNPKPHRGKGRPMETKRIKSAHEIPNQRTKHQR</sequence>
<feature type="compositionally biased region" description="Acidic residues" evidence="1">
    <location>
        <begin position="123"/>
        <end position="139"/>
    </location>
</feature>
<evidence type="ECO:0000256" key="1">
    <source>
        <dbReference type="SAM" id="MobiDB-lite"/>
    </source>
</evidence>
<feature type="region of interest" description="Disordered" evidence="1">
    <location>
        <begin position="123"/>
        <end position="182"/>
    </location>
</feature>
<reference evidence="2" key="1">
    <citation type="submission" date="2020-05" db="EMBL/GenBank/DDBJ databases">
        <authorList>
            <person name="Rincon C."/>
            <person name="Sanders R I."/>
            <person name="Robbins C."/>
            <person name="Chaturvedi A."/>
        </authorList>
    </citation>
    <scope>NUCLEOTIDE SEQUENCE</scope>
    <source>
        <strain evidence="2">CHB12</strain>
    </source>
</reference>
<evidence type="ECO:0000313" key="2">
    <source>
        <dbReference type="EMBL" id="CAB5342639.1"/>
    </source>
</evidence>
<evidence type="ECO:0000313" key="3">
    <source>
        <dbReference type="Proteomes" id="UP000684084"/>
    </source>
</evidence>
<dbReference type="OrthoDB" id="2334074at2759"/>